<evidence type="ECO:0000313" key="4">
    <source>
        <dbReference type="EMBL" id="PWT28707.1"/>
    </source>
</evidence>
<organism evidence="4 5">
    <name type="scientific">Butyrivibrio fibrisolvens</name>
    <dbReference type="NCBI Taxonomy" id="831"/>
    <lineage>
        <taxon>Bacteria</taxon>
        <taxon>Bacillati</taxon>
        <taxon>Bacillota</taxon>
        <taxon>Clostridia</taxon>
        <taxon>Lachnospirales</taxon>
        <taxon>Lachnospiraceae</taxon>
        <taxon>Butyrivibrio</taxon>
    </lineage>
</organism>
<dbReference type="PANTHER" id="PTHR43046:SF14">
    <property type="entry name" value="MUTT_NUDIX FAMILY PROTEIN"/>
    <property type="match status" value="1"/>
</dbReference>
<dbReference type="Pfam" id="PF00882">
    <property type="entry name" value="Zn_dep_PLPC"/>
    <property type="match status" value="1"/>
</dbReference>
<dbReference type="InterPro" id="IPR020084">
    <property type="entry name" value="NUDIX_hydrolase_CS"/>
</dbReference>
<dbReference type="CDD" id="cd02883">
    <property type="entry name" value="NUDIX_Hydrolase"/>
    <property type="match status" value="1"/>
</dbReference>
<dbReference type="Gene3D" id="3.90.79.10">
    <property type="entry name" value="Nucleoside Triphosphate Pyrophosphohydrolase"/>
    <property type="match status" value="1"/>
</dbReference>
<comment type="cofactor">
    <cofactor evidence="1">
        <name>Mg(2+)</name>
        <dbReference type="ChEBI" id="CHEBI:18420"/>
    </cofactor>
</comment>
<dbReference type="PROSITE" id="PS51462">
    <property type="entry name" value="NUDIX"/>
    <property type="match status" value="1"/>
</dbReference>
<dbReference type="AlphaFoldDB" id="A0A317G573"/>
<evidence type="ECO:0000259" key="3">
    <source>
        <dbReference type="PROSITE" id="PS51462"/>
    </source>
</evidence>
<keyword evidence="5" id="KW-1185">Reference proteome</keyword>
<dbReference type="PANTHER" id="PTHR43046">
    <property type="entry name" value="GDP-MANNOSE MANNOSYL HYDROLASE"/>
    <property type="match status" value="1"/>
</dbReference>
<name>A0A317G573_BUTFI</name>
<protein>
    <recommendedName>
        <fullName evidence="3">Nudix hydrolase domain-containing protein</fullName>
    </recommendedName>
</protein>
<evidence type="ECO:0000256" key="1">
    <source>
        <dbReference type="ARBA" id="ARBA00001946"/>
    </source>
</evidence>
<dbReference type="InterPro" id="IPR015797">
    <property type="entry name" value="NUDIX_hydrolase-like_dom_sf"/>
</dbReference>
<dbReference type="Pfam" id="PF00293">
    <property type="entry name" value="NUDIX"/>
    <property type="match status" value="1"/>
</dbReference>
<sequence>MAGQITHMEIAYKLIDRLGIDEGKEEFILGSVAPDSVHFDDDYLSKKVHSHLFENCGPWGDTQNYDNWILNIKAFWYRYVVMQENQDLKAFYIGIVVHCLTDYWNDLSIWRALQKKMMPPLNLDQFKEGYSPEYIKIDRWLYQNIDDADEIMELLENSHETDFEDYVKATCIAKMKRHLIDVQYNLPDPIDVSGHKFYTADLMRQFVSEVPDKVYQQIKEFGNTPVKQMRLINDDFVGHIDRLRHACRGILVQDGKILLCHEPGSGLYIIPGGGVEGHENYADCCEREMLEETGCKTKAVKEYLDIEELFDVWRHINHYYICELVEDTKVQHLTEAEKLAGYTNAWVPIQEALDIFGKYEDYHYKDIAVYGLYKREYAALKEYKSAITF</sequence>
<dbReference type="EMBL" id="NXNG01000001">
    <property type="protein sequence ID" value="PWT28707.1"/>
    <property type="molecule type" value="Genomic_DNA"/>
</dbReference>
<dbReference type="InterPro" id="IPR029002">
    <property type="entry name" value="PLPC/GPLD1"/>
</dbReference>
<dbReference type="Proteomes" id="UP000245488">
    <property type="component" value="Chromosome"/>
</dbReference>
<dbReference type="SUPFAM" id="SSF55811">
    <property type="entry name" value="Nudix"/>
    <property type="match status" value="1"/>
</dbReference>
<dbReference type="RefSeq" id="WP_110073798.1">
    <property type="nucleotide sequence ID" value="NZ_CM009896.1"/>
</dbReference>
<dbReference type="PROSITE" id="PS00893">
    <property type="entry name" value="NUDIX_BOX"/>
    <property type="match status" value="1"/>
</dbReference>
<evidence type="ECO:0000256" key="2">
    <source>
        <dbReference type="ARBA" id="ARBA00022801"/>
    </source>
</evidence>
<dbReference type="GO" id="GO:0016787">
    <property type="term" value="F:hydrolase activity"/>
    <property type="evidence" value="ECO:0007669"/>
    <property type="project" value="UniProtKB-KW"/>
</dbReference>
<comment type="caution">
    <text evidence="4">The sequence shown here is derived from an EMBL/GenBank/DDBJ whole genome shotgun (WGS) entry which is preliminary data.</text>
</comment>
<dbReference type="InterPro" id="IPR000086">
    <property type="entry name" value="NUDIX_hydrolase_dom"/>
</dbReference>
<accession>A0A317G573</accession>
<feature type="domain" description="Nudix hydrolase" evidence="3">
    <location>
        <begin position="242"/>
        <end position="369"/>
    </location>
</feature>
<keyword evidence="2" id="KW-0378">Hydrolase</keyword>
<reference evidence="4 5" key="1">
    <citation type="submission" date="2017-09" db="EMBL/GenBank/DDBJ databases">
        <title>High-quality draft genome sequence of Butyrivibrio fibrisolvens INBov1, isolated from cow rumen.</title>
        <authorList>
            <person name="Rodriguez Hernaez J."/>
            <person name="Rivarola M."/>
            <person name="Paniego N."/>
            <person name="Cravero S."/>
            <person name="Ceron Cucchi M."/>
            <person name="Martinez M.C."/>
        </authorList>
    </citation>
    <scope>NUCLEOTIDE SEQUENCE [LARGE SCALE GENOMIC DNA]</scope>
    <source>
        <strain evidence="4 5">INBov1</strain>
    </source>
</reference>
<evidence type="ECO:0000313" key="5">
    <source>
        <dbReference type="Proteomes" id="UP000245488"/>
    </source>
</evidence>
<gene>
    <name evidence="4" type="ORF">CPT75_17110</name>
</gene>
<proteinExistence type="predicted"/>